<keyword evidence="6 9" id="KW-0472">Membrane</keyword>
<protein>
    <recommendedName>
        <fullName evidence="10">MRH domain-containing protein</fullName>
    </recommendedName>
</protein>
<keyword evidence="12" id="KW-1185">Reference proteome</keyword>
<keyword evidence="3 9" id="KW-0812">Transmembrane</keyword>
<dbReference type="PANTHER" id="PTHR15071:SF0">
    <property type="entry name" value="MANNOSE 6-PHOSPHATE RECEPTOR-LIKE PROTEIN 1"/>
    <property type="match status" value="1"/>
</dbReference>
<evidence type="ECO:0000256" key="4">
    <source>
        <dbReference type="ARBA" id="ARBA00022729"/>
    </source>
</evidence>
<accession>A0A9Q3H2H6</accession>
<dbReference type="AlphaFoldDB" id="A0A9Q3H2H6"/>
<dbReference type="InterPro" id="IPR000479">
    <property type="entry name" value="CIMR_rpt"/>
</dbReference>
<dbReference type="GO" id="GO:0000139">
    <property type="term" value="C:Golgi membrane"/>
    <property type="evidence" value="ECO:0007669"/>
    <property type="project" value="UniProtKB-SubCell"/>
</dbReference>
<dbReference type="GO" id="GO:0010008">
    <property type="term" value="C:endosome membrane"/>
    <property type="evidence" value="ECO:0007669"/>
    <property type="project" value="UniProtKB-SubCell"/>
</dbReference>
<feature type="transmembrane region" description="Helical" evidence="9">
    <location>
        <begin position="52"/>
        <end position="74"/>
    </location>
</feature>
<dbReference type="InterPro" id="IPR009011">
    <property type="entry name" value="Man6P_isomerase_rcpt-bd_dom_sf"/>
</dbReference>
<feature type="region of interest" description="Disordered" evidence="8">
    <location>
        <begin position="1"/>
        <end position="23"/>
    </location>
</feature>
<keyword evidence="4" id="KW-0732">Signal</keyword>
<comment type="subcellular location">
    <subcellularLocation>
        <location evidence="1">Endomembrane system</location>
    </subcellularLocation>
</comment>
<feature type="transmembrane region" description="Helical" evidence="9">
    <location>
        <begin position="247"/>
        <end position="268"/>
    </location>
</feature>
<dbReference type="GO" id="GO:0005770">
    <property type="term" value="C:late endosome"/>
    <property type="evidence" value="ECO:0007669"/>
    <property type="project" value="TreeGrafter"/>
</dbReference>
<proteinExistence type="predicted"/>
<evidence type="ECO:0000256" key="6">
    <source>
        <dbReference type="ARBA" id="ARBA00023136"/>
    </source>
</evidence>
<evidence type="ECO:0000259" key="10">
    <source>
        <dbReference type="PROSITE" id="PS51914"/>
    </source>
</evidence>
<dbReference type="SMART" id="SM01404">
    <property type="entry name" value="CIMR"/>
    <property type="match status" value="1"/>
</dbReference>
<gene>
    <name evidence="11" type="ORF">O181_028561</name>
</gene>
<dbReference type="PANTHER" id="PTHR15071">
    <property type="entry name" value="MANNOSE-6-PHOSPHATE RECEPTOR FAMILY MEMBER"/>
    <property type="match status" value="1"/>
</dbReference>
<comment type="caution">
    <text evidence="11">The sequence shown here is derived from an EMBL/GenBank/DDBJ whole genome shotgun (WGS) entry which is preliminary data.</text>
</comment>
<dbReference type="EMBL" id="AVOT02009792">
    <property type="protein sequence ID" value="MBW0488846.1"/>
    <property type="molecule type" value="Genomic_DNA"/>
</dbReference>
<dbReference type="OrthoDB" id="4504960at2759"/>
<reference evidence="11" key="1">
    <citation type="submission" date="2021-03" db="EMBL/GenBank/DDBJ databases">
        <title>Draft genome sequence of rust myrtle Austropuccinia psidii MF-1, a brazilian biotype.</title>
        <authorList>
            <person name="Quecine M.C."/>
            <person name="Pachon D.M.R."/>
            <person name="Bonatelli M.L."/>
            <person name="Correr F.H."/>
            <person name="Franceschini L.M."/>
            <person name="Leite T.F."/>
            <person name="Margarido G.R.A."/>
            <person name="Almeida C.A."/>
            <person name="Ferrarezi J.A."/>
            <person name="Labate C.A."/>
        </authorList>
    </citation>
    <scope>NUCLEOTIDE SEQUENCE</scope>
    <source>
        <strain evidence="11">MF-1</strain>
    </source>
</reference>
<evidence type="ECO:0000313" key="12">
    <source>
        <dbReference type="Proteomes" id="UP000765509"/>
    </source>
</evidence>
<dbReference type="PROSITE" id="PS51914">
    <property type="entry name" value="MRH"/>
    <property type="match status" value="1"/>
</dbReference>
<keyword evidence="5 9" id="KW-1133">Transmembrane helix</keyword>
<evidence type="ECO:0000256" key="5">
    <source>
        <dbReference type="ARBA" id="ARBA00022989"/>
    </source>
</evidence>
<dbReference type="Gene3D" id="2.70.130.10">
    <property type="entry name" value="Mannose-6-phosphate receptor binding domain"/>
    <property type="match status" value="1"/>
</dbReference>
<evidence type="ECO:0000256" key="2">
    <source>
        <dbReference type="ARBA" id="ARBA00022448"/>
    </source>
</evidence>
<dbReference type="GO" id="GO:0007034">
    <property type="term" value="P:vacuolar transport"/>
    <property type="evidence" value="ECO:0007669"/>
    <property type="project" value="TreeGrafter"/>
</dbReference>
<keyword evidence="7" id="KW-1015">Disulfide bond</keyword>
<organism evidence="11 12">
    <name type="scientific">Austropuccinia psidii MF-1</name>
    <dbReference type="NCBI Taxonomy" id="1389203"/>
    <lineage>
        <taxon>Eukaryota</taxon>
        <taxon>Fungi</taxon>
        <taxon>Dikarya</taxon>
        <taxon>Basidiomycota</taxon>
        <taxon>Pucciniomycotina</taxon>
        <taxon>Pucciniomycetes</taxon>
        <taxon>Pucciniales</taxon>
        <taxon>Sphaerophragmiaceae</taxon>
        <taxon>Austropuccinia</taxon>
    </lineage>
</organism>
<evidence type="ECO:0000256" key="3">
    <source>
        <dbReference type="ARBA" id="ARBA00022692"/>
    </source>
</evidence>
<feature type="domain" description="MRH" evidence="10">
    <location>
        <begin position="92"/>
        <end position="237"/>
    </location>
</feature>
<dbReference type="Pfam" id="PF00878">
    <property type="entry name" value="CIMR"/>
    <property type="match status" value="1"/>
</dbReference>
<evidence type="ECO:0000256" key="7">
    <source>
        <dbReference type="ARBA" id="ARBA00023157"/>
    </source>
</evidence>
<dbReference type="Proteomes" id="UP000765509">
    <property type="component" value="Unassembled WGS sequence"/>
</dbReference>
<evidence type="ECO:0000256" key="8">
    <source>
        <dbReference type="SAM" id="MobiDB-lite"/>
    </source>
</evidence>
<dbReference type="InterPro" id="IPR044865">
    <property type="entry name" value="MRH_dom"/>
</dbReference>
<evidence type="ECO:0000313" key="11">
    <source>
        <dbReference type="EMBL" id="MBW0488846.1"/>
    </source>
</evidence>
<evidence type="ECO:0000256" key="9">
    <source>
        <dbReference type="SAM" id="Phobius"/>
    </source>
</evidence>
<keyword evidence="2" id="KW-0813">Transport</keyword>
<evidence type="ECO:0000256" key="1">
    <source>
        <dbReference type="ARBA" id="ARBA00004308"/>
    </source>
</evidence>
<sequence length="407" mass="45557">MAPLIIPSRPYGGRSLNTSSLHDPRRAGGRALTFHRAQIVARTLRTTTKTAFAMRLISGFILSLHLIVSSIYSYQFVGLNDGQSSSTNHDLAPCSMINPSTNEIIDLNRLSQSTGLDYMAIDEESGDVFKINVCRAVMAEIWNVPSPGLVGIYRSRPNQKDDSLGEFNTTLRPHGNSASIVYRNGSPCPSNPQVRMGSVISFECADDVWHAGSPVFAGSADGCQFFFTWRTSFACGSLVQRSLRHSLQVMAMALLMIFGVYYILFFFYRRCYLHMRGQDQFPSTPMTSITPQISILISKLKDGFLNAFGYSSQYRTWSPTTARAWWEQNSYQHSRPTPQEAGNYEFNNNNNNIKFDTSFEPVELEHAHQTYQSLNKTSNQFPTASSNPPAVIPIITRTDVYNQITTA</sequence>
<dbReference type="SUPFAM" id="SSF50911">
    <property type="entry name" value="Mannose 6-phosphate receptor domain"/>
    <property type="match status" value="1"/>
</dbReference>
<name>A0A9Q3H2H6_9BASI</name>